<organism evidence="1 2">
    <name type="scientific">Stieleria magnilauensis</name>
    <dbReference type="NCBI Taxonomy" id="2527963"/>
    <lineage>
        <taxon>Bacteria</taxon>
        <taxon>Pseudomonadati</taxon>
        <taxon>Planctomycetota</taxon>
        <taxon>Planctomycetia</taxon>
        <taxon>Pirellulales</taxon>
        <taxon>Pirellulaceae</taxon>
        <taxon>Stieleria</taxon>
    </lineage>
</organism>
<reference evidence="1 2" key="1">
    <citation type="submission" date="2019-02" db="EMBL/GenBank/DDBJ databases">
        <title>Deep-cultivation of Planctomycetes and their phenomic and genomic characterization uncovers novel biology.</title>
        <authorList>
            <person name="Wiegand S."/>
            <person name="Jogler M."/>
            <person name="Boedeker C."/>
            <person name="Pinto D."/>
            <person name="Vollmers J."/>
            <person name="Rivas-Marin E."/>
            <person name="Kohn T."/>
            <person name="Peeters S.H."/>
            <person name="Heuer A."/>
            <person name="Rast P."/>
            <person name="Oberbeckmann S."/>
            <person name="Bunk B."/>
            <person name="Jeske O."/>
            <person name="Meyerdierks A."/>
            <person name="Storesund J.E."/>
            <person name="Kallscheuer N."/>
            <person name="Luecker S."/>
            <person name="Lage O.M."/>
            <person name="Pohl T."/>
            <person name="Merkel B.J."/>
            <person name="Hornburger P."/>
            <person name="Mueller R.-W."/>
            <person name="Bruemmer F."/>
            <person name="Labrenz M."/>
            <person name="Spormann A.M."/>
            <person name="Op den Camp H."/>
            <person name="Overmann J."/>
            <person name="Amann R."/>
            <person name="Jetten M.S.M."/>
            <person name="Mascher T."/>
            <person name="Medema M.H."/>
            <person name="Devos D.P."/>
            <person name="Kaster A.-K."/>
            <person name="Ovreas L."/>
            <person name="Rohde M."/>
            <person name="Galperin M.Y."/>
            <person name="Jogler C."/>
        </authorList>
    </citation>
    <scope>NUCLEOTIDE SEQUENCE [LARGE SCALE GENOMIC DNA]</scope>
    <source>
        <strain evidence="1 2">TBK1r</strain>
    </source>
</reference>
<name>A0ABX5Y1G2_9BACT</name>
<sequence length="84" mass="9690">MQMARTLTRSAKPDADTNDFVAGGYERAIHGIEAEVRPIIEQNYADEWTASGIVKRWFLLRRMEREIAELVAERSRHISPNSLF</sequence>
<protein>
    <submittedName>
        <fullName evidence="1">Uncharacterized protein</fullName>
    </submittedName>
</protein>
<dbReference type="Proteomes" id="UP000318081">
    <property type="component" value="Chromosome"/>
</dbReference>
<accession>A0ABX5Y1G2</accession>
<dbReference type="EMBL" id="CP036432">
    <property type="protein sequence ID" value="QDV87851.1"/>
    <property type="molecule type" value="Genomic_DNA"/>
</dbReference>
<gene>
    <name evidence="1" type="ORF">TBK1r_68830</name>
</gene>
<proteinExistence type="predicted"/>
<keyword evidence="2" id="KW-1185">Reference proteome</keyword>
<evidence type="ECO:0000313" key="1">
    <source>
        <dbReference type="EMBL" id="QDV87851.1"/>
    </source>
</evidence>
<evidence type="ECO:0000313" key="2">
    <source>
        <dbReference type="Proteomes" id="UP000318081"/>
    </source>
</evidence>